<feature type="non-terminal residue" evidence="2">
    <location>
        <position position="221"/>
    </location>
</feature>
<feature type="compositionally biased region" description="Basic residues" evidence="1">
    <location>
        <begin position="81"/>
        <end position="93"/>
    </location>
</feature>
<reference evidence="2 3" key="1">
    <citation type="journal article" date="2018" name="Biotechnol. Biofuels">
        <title>Integrative visual omics of the white-rot fungus Polyporus brumalis exposes the biotechnological potential of its oxidative enzymes for delignifying raw plant biomass.</title>
        <authorList>
            <person name="Miyauchi S."/>
            <person name="Rancon A."/>
            <person name="Drula E."/>
            <person name="Hage H."/>
            <person name="Chaduli D."/>
            <person name="Favel A."/>
            <person name="Grisel S."/>
            <person name="Henrissat B."/>
            <person name="Herpoel-Gimbert I."/>
            <person name="Ruiz-Duenas F.J."/>
            <person name="Chevret D."/>
            <person name="Hainaut M."/>
            <person name="Lin J."/>
            <person name="Wang M."/>
            <person name="Pangilinan J."/>
            <person name="Lipzen A."/>
            <person name="Lesage-Meessen L."/>
            <person name="Navarro D."/>
            <person name="Riley R."/>
            <person name="Grigoriev I.V."/>
            <person name="Zhou S."/>
            <person name="Raouche S."/>
            <person name="Rosso M.N."/>
        </authorList>
    </citation>
    <scope>NUCLEOTIDE SEQUENCE [LARGE SCALE GENOMIC DNA]</scope>
    <source>
        <strain evidence="2 3">BRFM 1820</strain>
    </source>
</reference>
<feature type="region of interest" description="Disordered" evidence="1">
    <location>
        <begin position="71"/>
        <end position="112"/>
    </location>
</feature>
<evidence type="ECO:0000313" key="3">
    <source>
        <dbReference type="Proteomes" id="UP000256964"/>
    </source>
</evidence>
<proteinExistence type="predicted"/>
<keyword evidence="3" id="KW-1185">Reference proteome</keyword>
<dbReference type="Proteomes" id="UP000256964">
    <property type="component" value="Unassembled WGS sequence"/>
</dbReference>
<feature type="compositionally biased region" description="Basic and acidic residues" evidence="1">
    <location>
        <begin position="163"/>
        <end position="201"/>
    </location>
</feature>
<evidence type="ECO:0000313" key="2">
    <source>
        <dbReference type="EMBL" id="RDX45311.1"/>
    </source>
</evidence>
<dbReference type="EMBL" id="KZ857439">
    <property type="protein sequence ID" value="RDX45311.1"/>
    <property type="molecule type" value="Genomic_DNA"/>
</dbReference>
<sequence>MSRARVAMYALPAPRLPPPSRSTSAEPVFTPYLRTATLSSTCGWHKPGLPVVYDDTVCALAARDTRTCQPVHPHTGFRATGRVRTRSSRHGSAQHRDPAIDELPPRCKTSRPRQLAVSWTEQLHGYSTQYSTTRQTARQPAIPAARRRVHYTKSGVNLAYRTPRQERTGASRRAPRFDLDGRTFKKQEGDSHGSAKRRGSDSESGCVAESGSRQRGGWPSA</sequence>
<protein>
    <submittedName>
        <fullName evidence="2">Uncharacterized protein</fullName>
    </submittedName>
</protein>
<name>A0A371CYF9_9APHY</name>
<accession>A0A371CYF9</accession>
<feature type="region of interest" description="Disordered" evidence="1">
    <location>
        <begin position="153"/>
        <end position="221"/>
    </location>
</feature>
<feature type="compositionally biased region" description="Basic and acidic residues" evidence="1">
    <location>
        <begin position="94"/>
        <end position="105"/>
    </location>
</feature>
<gene>
    <name evidence="2" type="ORF">OH76DRAFT_1408273</name>
</gene>
<organism evidence="2 3">
    <name type="scientific">Lentinus brumalis</name>
    <dbReference type="NCBI Taxonomy" id="2498619"/>
    <lineage>
        <taxon>Eukaryota</taxon>
        <taxon>Fungi</taxon>
        <taxon>Dikarya</taxon>
        <taxon>Basidiomycota</taxon>
        <taxon>Agaricomycotina</taxon>
        <taxon>Agaricomycetes</taxon>
        <taxon>Polyporales</taxon>
        <taxon>Polyporaceae</taxon>
        <taxon>Lentinus</taxon>
    </lineage>
</organism>
<evidence type="ECO:0000256" key="1">
    <source>
        <dbReference type="SAM" id="MobiDB-lite"/>
    </source>
</evidence>
<dbReference type="AlphaFoldDB" id="A0A371CYF9"/>